<keyword evidence="6" id="KW-0862">Zinc</keyword>
<evidence type="ECO:0000256" key="13">
    <source>
        <dbReference type="ARBA" id="ARBA00071271"/>
    </source>
</evidence>
<dbReference type="GO" id="GO:0005829">
    <property type="term" value="C:cytosol"/>
    <property type="evidence" value="ECO:0007669"/>
    <property type="project" value="TreeGrafter"/>
</dbReference>
<comment type="catalytic activity">
    <reaction evidence="9">
        <text>Hydrolysis of dipeptides, preferentially hydrophobic dipeptides including prolyl amino acids.</text>
        <dbReference type="EC" id="3.4.13.18"/>
    </reaction>
</comment>
<evidence type="ECO:0000313" key="18">
    <source>
        <dbReference type="EMBL" id="NIZ46984.1"/>
    </source>
</evidence>
<dbReference type="GO" id="GO:0046872">
    <property type="term" value="F:metal ion binding"/>
    <property type="evidence" value="ECO:0007669"/>
    <property type="project" value="UniProtKB-KW"/>
</dbReference>
<dbReference type="GO" id="GO:0006508">
    <property type="term" value="P:proteolysis"/>
    <property type="evidence" value="ECO:0007669"/>
    <property type="project" value="UniProtKB-KW"/>
</dbReference>
<dbReference type="PRINTS" id="PR00934">
    <property type="entry name" value="XHISDIPTASE"/>
</dbReference>
<organism evidence="18 19">
    <name type="scientific">Entomospira nematocerorum</name>
    <dbReference type="NCBI Taxonomy" id="2719987"/>
    <lineage>
        <taxon>Bacteria</taxon>
        <taxon>Pseudomonadati</taxon>
        <taxon>Spirochaetota</taxon>
        <taxon>Spirochaetia</taxon>
        <taxon>Spirochaetales</taxon>
        <taxon>Spirochaetaceae</taxon>
        <taxon>Entomospira</taxon>
    </lineage>
</organism>
<dbReference type="SUPFAM" id="SSF53187">
    <property type="entry name" value="Zn-dependent exopeptidases"/>
    <property type="match status" value="1"/>
</dbReference>
<sequence>MYTLDLFKEITQIPRPSGHEDKIREFLISKAKTSGFSYKIDDIGNVLIQVPGAGTQKYNPTVVLQGHMDMVCEKSPDVQIDFFTDGLSIYEDGGYLKAKGTTLGADNGVGVALAFFCATLENHPPLEILLTVDEEVGMTGAANMPKGFFTGTRIINLDSGRVGLITAGSAGGDDSVITLNKECDSSYKAVKQVYITLEGLKGGHSGGNIGLGRLSANKVASDLFCQYQEMGINFRIAEISIGAAANAIARDAHITLLFQDEADCKKAISVQSRLHSGDGEILDVIYTDLDVDSTLMAFSLETQKDVIFLLSELPHGVRDWQDKASHLPRTSSNLASIKLIDNTIVIVVSYRSFDNSMLPVVRDEIEMLVSKTAGSVIASGSYPAWPPKETSILRDTCAAVYKELFHSDPVVVARHVGLECGYWEQLSPGVEVISIGPNLFDLHSPTERVEIASIAQMEELLTRLMQEL</sequence>
<dbReference type="EMBL" id="JAATLK010000001">
    <property type="protein sequence ID" value="NIZ46984.1"/>
    <property type="molecule type" value="Genomic_DNA"/>
</dbReference>
<evidence type="ECO:0000256" key="12">
    <source>
        <dbReference type="ARBA" id="ARBA00061423"/>
    </source>
</evidence>
<name>A0A968KU81_9SPIO</name>
<evidence type="ECO:0000256" key="2">
    <source>
        <dbReference type="ARBA" id="ARBA00001947"/>
    </source>
</evidence>
<dbReference type="Gene3D" id="3.40.630.10">
    <property type="entry name" value="Zn peptidases"/>
    <property type="match status" value="2"/>
</dbReference>
<evidence type="ECO:0000256" key="17">
    <source>
        <dbReference type="ARBA" id="ARBA00078074"/>
    </source>
</evidence>
<dbReference type="InterPro" id="IPR002933">
    <property type="entry name" value="Peptidase_M20"/>
</dbReference>
<keyword evidence="7" id="KW-0482">Metalloprotease</keyword>
<dbReference type="NCBIfam" id="TIGR01893">
    <property type="entry name" value="aa-his-dipept"/>
    <property type="match status" value="1"/>
</dbReference>
<evidence type="ECO:0000256" key="4">
    <source>
        <dbReference type="ARBA" id="ARBA00022723"/>
    </source>
</evidence>
<evidence type="ECO:0000256" key="9">
    <source>
        <dbReference type="ARBA" id="ARBA00036421"/>
    </source>
</evidence>
<dbReference type="AlphaFoldDB" id="A0A968KU81"/>
<keyword evidence="3" id="KW-0645">Protease</keyword>
<keyword evidence="19" id="KW-1185">Reference proteome</keyword>
<dbReference type="EC" id="3.4.13.18" evidence="10"/>
<dbReference type="InterPro" id="IPR001160">
    <property type="entry name" value="Peptidase_M20C"/>
</dbReference>
<evidence type="ECO:0000256" key="16">
    <source>
        <dbReference type="ARBA" id="ARBA00077688"/>
    </source>
</evidence>
<dbReference type="RefSeq" id="WP_167703421.1">
    <property type="nucleotide sequence ID" value="NZ_CP118168.1"/>
</dbReference>
<keyword evidence="8" id="KW-0170">Cobalt</keyword>
<evidence type="ECO:0000256" key="15">
    <source>
        <dbReference type="ARBA" id="ARBA00076004"/>
    </source>
</evidence>
<accession>A0A968KU81</accession>
<keyword evidence="4" id="KW-0479">Metal-binding</keyword>
<dbReference type="PANTHER" id="PTHR43501">
    <property type="entry name" value="CYTOSOL NON-SPECIFIC DIPEPTIDASE"/>
    <property type="match status" value="1"/>
</dbReference>
<evidence type="ECO:0000256" key="8">
    <source>
        <dbReference type="ARBA" id="ARBA00023285"/>
    </source>
</evidence>
<evidence type="ECO:0000256" key="14">
    <source>
        <dbReference type="ARBA" id="ARBA00075285"/>
    </source>
</evidence>
<gene>
    <name evidence="18" type="ORF">HCT46_03530</name>
</gene>
<proteinExistence type="inferred from homology"/>
<dbReference type="FunFam" id="3.40.630.10:FF:000018">
    <property type="entry name" value="Aminoacyl-histidine dipeptidase PepD"/>
    <property type="match status" value="1"/>
</dbReference>
<dbReference type="FunFam" id="3.40.630.10:FF:000015">
    <property type="entry name" value="Aminoacyl-histidine dipeptidase PepD"/>
    <property type="match status" value="1"/>
</dbReference>
<evidence type="ECO:0000256" key="6">
    <source>
        <dbReference type="ARBA" id="ARBA00022833"/>
    </source>
</evidence>
<evidence type="ECO:0000256" key="5">
    <source>
        <dbReference type="ARBA" id="ARBA00022801"/>
    </source>
</evidence>
<evidence type="ECO:0000256" key="11">
    <source>
        <dbReference type="ARBA" id="ARBA00044252"/>
    </source>
</evidence>
<comment type="cofactor">
    <cofactor evidence="1">
        <name>Co(2+)</name>
        <dbReference type="ChEBI" id="CHEBI:48828"/>
    </cofactor>
</comment>
<reference evidence="18" key="1">
    <citation type="submission" date="2020-03" db="EMBL/GenBank/DDBJ databases">
        <title>Spirochaetal bacteria isolated from arthropods constitute a novel genus Entomospira genus novum within the order Spirochaetales.</title>
        <authorList>
            <person name="Grana-Miraglia L."/>
            <person name="Sikutova S."/>
            <person name="Fingerle V."/>
            <person name="Sing A."/>
            <person name="Castillo-Ramirez S."/>
            <person name="Margos G."/>
            <person name="Rudolf I."/>
        </authorList>
    </citation>
    <scope>NUCLEOTIDE SEQUENCE</scope>
    <source>
        <strain evidence="18">BR208</strain>
    </source>
</reference>
<evidence type="ECO:0000256" key="1">
    <source>
        <dbReference type="ARBA" id="ARBA00001941"/>
    </source>
</evidence>
<dbReference type="Proteomes" id="UP000752013">
    <property type="component" value="Unassembled WGS sequence"/>
</dbReference>
<dbReference type="GO" id="GO:0070573">
    <property type="term" value="F:metallodipeptidase activity"/>
    <property type="evidence" value="ECO:0007669"/>
    <property type="project" value="TreeGrafter"/>
</dbReference>
<comment type="cofactor">
    <cofactor evidence="2">
        <name>Zn(2+)</name>
        <dbReference type="ChEBI" id="CHEBI:29105"/>
    </cofactor>
</comment>
<comment type="caution">
    <text evidence="18">The sequence shown here is derived from an EMBL/GenBank/DDBJ whole genome shotgun (WGS) entry which is preliminary data.</text>
</comment>
<evidence type="ECO:0000256" key="10">
    <source>
        <dbReference type="ARBA" id="ARBA00038976"/>
    </source>
</evidence>
<dbReference type="PIRSF" id="PIRSF016599">
    <property type="entry name" value="Xaa-His_dipept"/>
    <property type="match status" value="1"/>
</dbReference>
<evidence type="ECO:0000313" key="19">
    <source>
        <dbReference type="Proteomes" id="UP000752013"/>
    </source>
</evidence>
<evidence type="ECO:0000256" key="7">
    <source>
        <dbReference type="ARBA" id="ARBA00023049"/>
    </source>
</evidence>
<protein>
    <recommendedName>
        <fullName evidence="13">Cytosol non-specific dipeptidase</fullName>
        <ecNumber evidence="10">3.4.13.18</ecNumber>
    </recommendedName>
    <alternativeName>
        <fullName evidence="16">Aminoacyl-histidine dipeptidase</fullName>
    </alternativeName>
    <alternativeName>
        <fullName evidence="15">Beta-alanyl-histidine dipeptidase</fullName>
    </alternativeName>
    <alternativeName>
        <fullName evidence="14">Carnosinase</fullName>
    </alternativeName>
    <alternativeName>
        <fullName evidence="11">Peptidase D</fullName>
    </alternativeName>
    <alternativeName>
        <fullName evidence="17">Xaa-His dipeptidase</fullName>
    </alternativeName>
</protein>
<keyword evidence="5" id="KW-0378">Hydrolase</keyword>
<dbReference type="Pfam" id="PF01546">
    <property type="entry name" value="Peptidase_M20"/>
    <property type="match status" value="1"/>
</dbReference>
<comment type="similarity">
    <text evidence="12">Belongs to the peptidase M20C family.</text>
</comment>
<evidence type="ECO:0000256" key="3">
    <source>
        <dbReference type="ARBA" id="ARBA00022670"/>
    </source>
</evidence>
<dbReference type="PANTHER" id="PTHR43501:SF1">
    <property type="entry name" value="CYTOSOL NON-SPECIFIC DIPEPTIDASE"/>
    <property type="match status" value="1"/>
</dbReference>